<evidence type="ECO:0000259" key="9">
    <source>
        <dbReference type="PROSITE" id="PS51819"/>
    </source>
</evidence>
<evidence type="ECO:0000256" key="2">
    <source>
        <dbReference type="ARBA" id="ARBA00008784"/>
    </source>
</evidence>
<dbReference type="Pfam" id="PF00903">
    <property type="entry name" value="Glyoxalase"/>
    <property type="match status" value="1"/>
</dbReference>
<evidence type="ECO:0000256" key="4">
    <source>
        <dbReference type="ARBA" id="ARBA00022797"/>
    </source>
</evidence>
<dbReference type="InterPro" id="IPR029068">
    <property type="entry name" value="Glyas_Bleomycin-R_OHBP_Dase"/>
</dbReference>
<dbReference type="SUPFAM" id="SSF54593">
    <property type="entry name" value="Glyoxalase/Bleomycin resistance protein/Dihydroxybiphenyl dioxygenase"/>
    <property type="match status" value="1"/>
</dbReference>
<dbReference type="EMBL" id="WOEY01000078">
    <property type="protein sequence ID" value="NPT43452.1"/>
    <property type="molecule type" value="Genomic_DNA"/>
</dbReference>
<reference evidence="10 11" key="1">
    <citation type="submission" date="2019-11" db="EMBL/GenBank/DDBJ databases">
        <title>Metabolism of dissolved organic matter in forest soils.</title>
        <authorList>
            <person name="Cyle K.T."/>
            <person name="Wilhelm R.C."/>
            <person name="Martinez C.E."/>
        </authorList>
    </citation>
    <scope>NUCLEOTIDE SEQUENCE [LARGE SCALE GENOMIC DNA]</scope>
    <source>
        <strain evidence="10 11">1N</strain>
    </source>
</reference>
<dbReference type="Gene3D" id="3.10.180.10">
    <property type="entry name" value="2,3-Dihydroxybiphenyl 1,2-Dioxygenase, domain 1"/>
    <property type="match status" value="2"/>
</dbReference>
<evidence type="ECO:0000313" key="10">
    <source>
        <dbReference type="EMBL" id="NPT43452.1"/>
    </source>
</evidence>
<comment type="similarity">
    <text evidence="2 8">Belongs to the extradiol ring-cleavage dioxygenase family.</text>
</comment>
<evidence type="ECO:0000256" key="3">
    <source>
        <dbReference type="ARBA" id="ARBA00022723"/>
    </source>
</evidence>
<feature type="domain" description="VOC" evidence="9">
    <location>
        <begin position="151"/>
        <end position="274"/>
    </location>
</feature>
<dbReference type="PANTHER" id="PTHR21366:SF14">
    <property type="entry name" value="GLYOXALASE DOMAIN-CONTAINING PROTEIN 5"/>
    <property type="match status" value="1"/>
</dbReference>
<keyword evidence="4 8" id="KW-0058">Aromatic hydrocarbons catabolism</keyword>
<evidence type="ECO:0000256" key="5">
    <source>
        <dbReference type="ARBA" id="ARBA00022964"/>
    </source>
</evidence>
<sequence>MANMAAAISNLGYVVFGVKDLGAWADFAHNLMGFQIGTRDGGNALVLRMDEHVQRIVLEKSDADDIQEAGWEFETEEELDRFAQQLRVSGLAVTQGNRDYCAQRCVEKLYYCEDPNGYRHAFYFGPAIAPMTEPFRSSVLRGAGFETGQLGIGHILTRSDNYPESVAFYRSVLGLRVSDYIREEREPGIVVDATFMHTKTGRHHSLATAAIPGSKRLNHLMVQVKEMDDVGLAYDRCMAAGVPMILHLGHHPNDQMFSFYVQTPSGFALEYGHGGIVIDDATWKVVNYSKLSDWGHKRTPPVPA</sequence>
<dbReference type="InterPro" id="IPR037523">
    <property type="entry name" value="VOC_core"/>
</dbReference>
<organism evidence="10 11">
    <name type="scientific">Paraburkholderia solitsugae</name>
    <dbReference type="NCBI Taxonomy" id="2675748"/>
    <lineage>
        <taxon>Bacteria</taxon>
        <taxon>Pseudomonadati</taxon>
        <taxon>Pseudomonadota</taxon>
        <taxon>Betaproteobacteria</taxon>
        <taxon>Burkholderiales</taxon>
        <taxon>Burkholderiaceae</taxon>
        <taxon>Paraburkholderia</taxon>
    </lineage>
</organism>
<evidence type="ECO:0000256" key="6">
    <source>
        <dbReference type="ARBA" id="ARBA00023002"/>
    </source>
</evidence>
<dbReference type="PROSITE" id="PS51819">
    <property type="entry name" value="VOC"/>
    <property type="match status" value="2"/>
</dbReference>
<keyword evidence="6 8" id="KW-0560">Oxidoreductase</keyword>
<dbReference type="Proteomes" id="UP000652198">
    <property type="component" value="Unassembled WGS sequence"/>
</dbReference>
<dbReference type="CDD" id="cd07237">
    <property type="entry name" value="BphC1-RGP6_C_like"/>
    <property type="match status" value="1"/>
</dbReference>
<keyword evidence="11" id="KW-1185">Reference proteome</keyword>
<dbReference type="PANTHER" id="PTHR21366">
    <property type="entry name" value="GLYOXALASE FAMILY PROTEIN"/>
    <property type="match status" value="1"/>
</dbReference>
<evidence type="ECO:0000256" key="7">
    <source>
        <dbReference type="ARBA" id="ARBA00023004"/>
    </source>
</evidence>
<keyword evidence="5 8" id="KW-0223">Dioxygenase</keyword>
<accession>A0ABX2BV49</accession>
<dbReference type="Pfam" id="PF22632">
    <property type="entry name" value="BphC_D1"/>
    <property type="match status" value="1"/>
</dbReference>
<keyword evidence="3" id="KW-0479">Metal-binding</keyword>
<evidence type="ECO:0000256" key="1">
    <source>
        <dbReference type="ARBA" id="ARBA00001954"/>
    </source>
</evidence>
<comment type="caution">
    <text evidence="10">The sequence shown here is derived from an EMBL/GenBank/DDBJ whole genome shotgun (WGS) entry which is preliminary data.</text>
</comment>
<dbReference type="CDD" id="cd07252">
    <property type="entry name" value="BphC1-RGP6_N_like"/>
    <property type="match status" value="1"/>
</dbReference>
<dbReference type="InterPro" id="IPR004360">
    <property type="entry name" value="Glyas_Fos-R_dOase_dom"/>
</dbReference>
<feature type="domain" description="VOC" evidence="9">
    <location>
        <begin position="10"/>
        <end position="125"/>
    </location>
</feature>
<dbReference type="PROSITE" id="PS00082">
    <property type="entry name" value="EXTRADIOL_DIOXYGENAS"/>
    <property type="match status" value="1"/>
</dbReference>
<evidence type="ECO:0000256" key="8">
    <source>
        <dbReference type="RuleBase" id="RU000683"/>
    </source>
</evidence>
<proteinExistence type="inferred from homology"/>
<comment type="cofactor">
    <cofactor evidence="1 8">
        <name>Fe(2+)</name>
        <dbReference type="ChEBI" id="CHEBI:29033"/>
    </cofactor>
</comment>
<gene>
    <name evidence="10" type="ORF">GNZ12_19495</name>
</gene>
<protein>
    <submittedName>
        <fullName evidence="10">Glyoxalase</fullName>
    </submittedName>
</protein>
<dbReference type="InterPro" id="IPR000486">
    <property type="entry name" value="Xdiol_ring_cleave_dOase_1/2"/>
</dbReference>
<dbReference type="InterPro" id="IPR050383">
    <property type="entry name" value="GlyoxalaseI/FosfomycinResist"/>
</dbReference>
<name>A0ABX2BV49_9BURK</name>
<evidence type="ECO:0000313" key="11">
    <source>
        <dbReference type="Proteomes" id="UP000652198"/>
    </source>
</evidence>
<keyword evidence="7 8" id="KW-0408">Iron</keyword>